<dbReference type="GO" id="GO:0006352">
    <property type="term" value="P:DNA-templated transcription initiation"/>
    <property type="evidence" value="ECO:0007669"/>
    <property type="project" value="InterPro"/>
</dbReference>
<dbReference type="AlphaFoldDB" id="A0A5J4QNY1"/>
<organism evidence="1">
    <name type="scientific">termite gut metagenome</name>
    <dbReference type="NCBI Taxonomy" id="433724"/>
    <lineage>
        <taxon>unclassified sequences</taxon>
        <taxon>metagenomes</taxon>
        <taxon>organismal metagenomes</taxon>
    </lineage>
</organism>
<protein>
    <recommendedName>
        <fullName evidence="2">RNA polymerase sigma-70 region 2 domain-containing protein</fullName>
    </recommendedName>
</protein>
<dbReference type="GO" id="GO:0003700">
    <property type="term" value="F:DNA-binding transcription factor activity"/>
    <property type="evidence" value="ECO:0007669"/>
    <property type="project" value="InterPro"/>
</dbReference>
<dbReference type="SUPFAM" id="SSF88946">
    <property type="entry name" value="Sigma2 domain of RNA polymerase sigma factors"/>
    <property type="match status" value="1"/>
</dbReference>
<accession>A0A5J4QNY1</accession>
<reference evidence="1" key="1">
    <citation type="submission" date="2019-03" db="EMBL/GenBank/DDBJ databases">
        <title>Single cell metagenomics reveals metabolic interactions within the superorganism composed of flagellate Streblomastix strix and complex community of Bacteroidetes bacteria on its surface.</title>
        <authorList>
            <person name="Treitli S.C."/>
            <person name="Kolisko M."/>
            <person name="Husnik F."/>
            <person name="Keeling P."/>
            <person name="Hampl V."/>
        </authorList>
    </citation>
    <scope>NUCLEOTIDE SEQUENCE</scope>
    <source>
        <strain evidence="1">STM</strain>
    </source>
</reference>
<dbReference type="EMBL" id="SNRY01002978">
    <property type="protein sequence ID" value="KAA6322708.1"/>
    <property type="molecule type" value="Genomic_DNA"/>
</dbReference>
<gene>
    <name evidence="1" type="ORF">EZS27_027774</name>
</gene>
<evidence type="ECO:0000313" key="1">
    <source>
        <dbReference type="EMBL" id="KAA6322708.1"/>
    </source>
</evidence>
<name>A0A5J4QNY1_9ZZZZ</name>
<evidence type="ECO:0008006" key="2">
    <source>
        <dbReference type="Google" id="ProtNLM"/>
    </source>
</evidence>
<comment type="caution">
    <text evidence="1">The sequence shown here is derived from an EMBL/GenBank/DDBJ whole genome shotgun (WGS) entry which is preliminary data.</text>
</comment>
<sequence>MKSTQEDFLRIISNYQGIIHKVNLIYFKSATDREDNFQEVVYQLWRSFPLLKDKDRMSSWIYAVAIL</sequence>
<dbReference type="InterPro" id="IPR013325">
    <property type="entry name" value="RNA_pol_sigma_r2"/>
</dbReference>
<proteinExistence type="predicted"/>
<dbReference type="Gene3D" id="1.10.1740.10">
    <property type="match status" value="1"/>
</dbReference>